<dbReference type="InterPro" id="IPR029058">
    <property type="entry name" value="AB_hydrolase_fold"/>
</dbReference>
<dbReference type="EMBL" id="JACCFW010000001">
    <property type="protein sequence ID" value="NYJ74860.1"/>
    <property type="molecule type" value="Genomic_DNA"/>
</dbReference>
<dbReference type="Proteomes" id="UP000571817">
    <property type="component" value="Unassembled WGS sequence"/>
</dbReference>
<feature type="domain" description="AB hydrolase-1" evidence="1">
    <location>
        <begin position="26"/>
        <end position="143"/>
    </location>
</feature>
<dbReference type="PANTHER" id="PTHR43329">
    <property type="entry name" value="EPOXIDE HYDROLASE"/>
    <property type="match status" value="1"/>
</dbReference>
<proteinExistence type="predicted"/>
<reference evidence="2 3" key="1">
    <citation type="submission" date="2020-07" db="EMBL/GenBank/DDBJ databases">
        <title>Sequencing the genomes of 1000 actinobacteria strains.</title>
        <authorList>
            <person name="Klenk H.-P."/>
        </authorList>
    </citation>
    <scope>NUCLEOTIDE SEQUENCE [LARGE SCALE GENOMIC DNA]</scope>
    <source>
        <strain evidence="2 3">DSM 29531</strain>
    </source>
</reference>
<evidence type="ECO:0000313" key="2">
    <source>
        <dbReference type="EMBL" id="NYJ74860.1"/>
    </source>
</evidence>
<evidence type="ECO:0000259" key="1">
    <source>
        <dbReference type="Pfam" id="PF00561"/>
    </source>
</evidence>
<dbReference type="GO" id="GO:0003824">
    <property type="term" value="F:catalytic activity"/>
    <property type="evidence" value="ECO:0007669"/>
    <property type="project" value="UniProtKB-ARBA"/>
</dbReference>
<name>A0A853DJH1_9MICO</name>
<keyword evidence="3" id="KW-1185">Reference proteome</keyword>
<dbReference type="InterPro" id="IPR000073">
    <property type="entry name" value="AB_hydrolase_1"/>
</dbReference>
<dbReference type="SUPFAM" id="SSF53474">
    <property type="entry name" value="alpha/beta-Hydrolases"/>
    <property type="match status" value="1"/>
</dbReference>
<dbReference type="Gene3D" id="3.40.50.1820">
    <property type="entry name" value="alpha/beta hydrolase"/>
    <property type="match status" value="1"/>
</dbReference>
<organism evidence="2 3">
    <name type="scientific">Allobranchiibius huperziae</name>
    <dbReference type="NCBI Taxonomy" id="1874116"/>
    <lineage>
        <taxon>Bacteria</taxon>
        <taxon>Bacillati</taxon>
        <taxon>Actinomycetota</taxon>
        <taxon>Actinomycetes</taxon>
        <taxon>Micrococcales</taxon>
        <taxon>Dermacoccaceae</taxon>
        <taxon>Allobranchiibius</taxon>
    </lineage>
</organism>
<dbReference type="RefSeq" id="WP_218883637.1">
    <property type="nucleotide sequence ID" value="NZ_JACCFW010000001.1"/>
</dbReference>
<dbReference type="Pfam" id="PF00561">
    <property type="entry name" value="Abhydrolase_1"/>
    <property type="match status" value="1"/>
</dbReference>
<evidence type="ECO:0000313" key="3">
    <source>
        <dbReference type="Proteomes" id="UP000571817"/>
    </source>
</evidence>
<dbReference type="AlphaFoldDB" id="A0A853DJH1"/>
<sequence length="277" mass="30045">MIESALSVDTGDITMETFVDGVGPDVLLVHGFPHTRLLWSRVADRLIQRRRVIAPDLRGTGGSTRAADGYDADSLSTDLGLLLDRLGSTSTDIVAIDAGVPPAFLLALREPDRVRRLVLMESTLGVLPGAEDFFRAGPPWWFGFHQVPGLAEVVLEGHEDDYLDFFYRTGTFDGSGIDAEVRDAFVASYSGRESLRCAFEIYRAMPQTAAQIADAVAGARLRVPTLAIGAQPVGDALHRQLTPIADDLRGALVPKRGHIIPLDQPDALVTLLDQFLD</sequence>
<comment type="caution">
    <text evidence="2">The sequence shown here is derived from an EMBL/GenBank/DDBJ whole genome shotgun (WGS) entry which is preliminary data.</text>
</comment>
<dbReference type="PRINTS" id="PR00111">
    <property type="entry name" value="ABHYDROLASE"/>
</dbReference>
<protein>
    <submittedName>
        <fullName evidence="2">Pimeloyl-ACP methyl ester carboxylesterase</fullName>
    </submittedName>
</protein>
<gene>
    <name evidence="2" type="ORF">HNR15_001823</name>
</gene>
<accession>A0A853DJH1</accession>